<evidence type="ECO:0000313" key="10">
    <source>
        <dbReference type="EMBL" id="MFD2660584.1"/>
    </source>
</evidence>
<dbReference type="InterPro" id="IPR017583">
    <property type="entry name" value="Tagatose/fructose_Pkinase"/>
</dbReference>
<accession>A0ABW5QW71</accession>
<feature type="domain" description="Carbohydrate kinase PfkB" evidence="9">
    <location>
        <begin position="12"/>
        <end position="297"/>
    </location>
</feature>
<proteinExistence type="inferred from homology"/>
<gene>
    <name evidence="10" type="primary">pfkB</name>
    <name evidence="10" type="ORF">ACFSW5_09975</name>
</gene>
<dbReference type="Proteomes" id="UP001597493">
    <property type="component" value="Unassembled WGS sequence"/>
</dbReference>
<evidence type="ECO:0000259" key="9">
    <source>
        <dbReference type="Pfam" id="PF00294"/>
    </source>
</evidence>
<dbReference type="InterPro" id="IPR029056">
    <property type="entry name" value="Ribokinase-like"/>
</dbReference>
<name>A0ABW5QW71_9BACL</name>
<sequence>MSAKGPVITVTLNPALDKTVTLDSFEYGGLNRIREMRTDPGGKGINVAKVLRQFAVSTRALGLAAGYQGQVIRDRLQRLDIPSRFKQAEGETRVNLKIVDESTKRTTELNEPGFQVDAGILDDFLTAFREEAANASFVVLAGSLPPGAPPQFYRTLIEAARQSGVRTILDADGKALAYGIEAAPYAIKPNIHELEALLGTGLNSRESIVRGARSLTDRGIEYVLVSMGAEGSLLVTKEDVVAARPFPITPVSTVGAGDSMVAAMVYGFLQGQAAEEIARWTSAAGTVTASKPGTEVCTLEEVRQSLHLVHLAREQSGQAYQGG</sequence>
<organism evidence="10 11">
    <name type="scientific">Paenibacillus thailandensis</name>
    <dbReference type="NCBI Taxonomy" id="393250"/>
    <lineage>
        <taxon>Bacteria</taxon>
        <taxon>Bacillati</taxon>
        <taxon>Bacillota</taxon>
        <taxon>Bacilli</taxon>
        <taxon>Bacillales</taxon>
        <taxon>Paenibacillaceae</taxon>
        <taxon>Paenibacillus</taxon>
    </lineage>
</organism>
<dbReference type="RefSeq" id="WP_379272160.1">
    <property type="nucleotide sequence ID" value="NZ_JBHUGT010000028.1"/>
</dbReference>
<dbReference type="SUPFAM" id="SSF53613">
    <property type="entry name" value="Ribokinase-like"/>
    <property type="match status" value="1"/>
</dbReference>
<dbReference type="CDD" id="cd01164">
    <property type="entry name" value="FruK_PfkB_like"/>
    <property type="match status" value="1"/>
</dbReference>
<dbReference type="PANTHER" id="PTHR46566:SF2">
    <property type="entry name" value="ATP-DEPENDENT 6-PHOSPHOFRUCTOKINASE ISOZYME 2"/>
    <property type="match status" value="1"/>
</dbReference>
<comment type="pathway">
    <text evidence="7">Carbohydrate metabolism; D-tagatose 6-phosphate degradation; D-glyceraldehyde 3-phosphate and glycerone phosphate from D-tagatose 6-phosphate: step 1/2.</text>
</comment>
<keyword evidence="5 7" id="KW-0067">ATP-binding</keyword>
<evidence type="ECO:0000256" key="6">
    <source>
        <dbReference type="ARBA" id="ARBA00047745"/>
    </source>
</evidence>
<dbReference type="NCBIfam" id="TIGR03168">
    <property type="entry name" value="1-PFK"/>
    <property type="match status" value="1"/>
</dbReference>
<evidence type="ECO:0000256" key="3">
    <source>
        <dbReference type="ARBA" id="ARBA00022741"/>
    </source>
</evidence>
<keyword evidence="2 7" id="KW-0808">Transferase</keyword>
<evidence type="ECO:0000256" key="5">
    <source>
        <dbReference type="ARBA" id="ARBA00022840"/>
    </source>
</evidence>
<dbReference type="PROSITE" id="PS00584">
    <property type="entry name" value="PFKB_KINASES_2"/>
    <property type="match status" value="1"/>
</dbReference>
<keyword evidence="11" id="KW-1185">Reference proteome</keyword>
<evidence type="ECO:0000256" key="8">
    <source>
        <dbReference type="RuleBase" id="RU369061"/>
    </source>
</evidence>
<evidence type="ECO:0000256" key="2">
    <source>
        <dbReference type="ARBA" id="ARBA00022679"/>
    </source>
</evidence>
<evidence type="ECO:0000256" key="7">
    <source>
        <dbReference type="PIRNR" id="PIRNR000535"/>
    </source>
</evidence>
<comment type="similarity">
    <text evidence="1">Belongs to the carbohydrate kinase pfkB family.</text>
</comment>
<comment type="catalytic activity">
    <reaction evidence="7">
        <text>D-tagatofuranose 6-phosphate + ATP = D-tagatofuranose 1,6-bisphosphate + ADP + H(+)</text>
        <dbReference type="Rhea" id="RHEA:12420"/>
        <dbReference type="ChEBI" id="CHEBI:15378"/>
        <dbReference type="ChEBI" id="CHEBI:30616"/>
        <dbReference type="ChEBI" id="CHEBI:58694"/>
        <dbReference type="ChEBI" id="CHEBI:58695"/>
        <dbReference type="ChEBI" id="CHEBI:456216"/>
        <dbReference type="EC" id="2.7.1.144"/>
    </reaction>
</comment>
<protein>
    <recommendedName>
        <fullName evidence="7">Tagatose-6-phosphate kinase</fullName>
        <ecNumber evidence="7">2.7.1.144</ecNumber>
    </recommendedName>
</protein>
<comment type="similarity">
    <text evidence="7">Belongs to the carbohydrate kinase PfkB family. LacC subfamily.</text>
</comment>
<dbReference type="InterPro" id="IPR022463">
    <property type="entry name" value="1-PFruKinase"/>
</dbReference>
<dbReference type="Gene3D" id="3.40.1190.20">
    <property type="match status" value="1"/>
</dbReference>
<dbReference type="Pfam" id="PF00294">
    <property type="entry name" value="PfkB"/>
    <property type="match status" value="1"/>
</dbReference>
<comment type="caution">
    <text evidence="10">The sequence shown here is derived from an EMBL/GenBank/DDBJ whole genome shotgun (WGS) entry which is preliminary data.</text>
</comment>
<reference evidence="11" key="1">
    <citation type="journal article" date="2019" name="Int. J. Syst. Evol. Microbiol.">
        <title>The Global Catalogue of Microorganisms (GCM) 10K type strain sequencing project: providing services to taxonomists for standard genome sequencing and annotation.</title>
        <authorList>
            <consortium name="The Broad Institute Genomics Platform"/>
            <consortium name="The Broad Institute Genome Sequencing Center for Infectious Disease"/>
            <person name="Wu L."/>
            <person name="Ma J."/>
        </authorList>
    </citation>
    <scope>NUCLEOTIDE SEQUENCE [LARGE SCALE GENOMIC DNA]</scope>
    <source>
        <strain evidence="11">TISTR 1827</strain>
    </source>
</reference>
<keyword evidence="4 8" id="KW-0418">Kinase</keyword>
<evidence type="ECO:0000256" key="1">
    <source>
        <dbReference type="ARBA" id="ARBA00005380"/>
    </source>
</evidence>
<dbReference type="EC" id="2.7.1.144" evidence="7"/>
<dbReference type="GO" id="GO:0008662">
    <property type="term" value="F:1-phosphofructokinase activity"/>
    <property type="evidence" value="ECO:0007669"/>
    <property type="project" value="UniProtKB-EC"/>
</dbReference>
<keyword evidence="7" id="KW-0423">Lactose metabolism</keyword>
<dbReference type="PANTHER" id="PTHR46566">
    <property type="entry name" value="1-PHOSPHOFRUCTOKINASE-RELATED"/>
    <property type="match status" value="1"/>
</dbReference>
<comment type="function">
    <text evidence="8">Catalyzes the ATP-dependent phosphorylation of fructose-l-phosphate to fructose-l,6-bisphosphate.</text>
</comment>
<dbReference type="InterPro" id="IPR002173">
    <property type="entry name" value="Carboh/pur_kinase_PfkB_CS"/>
</dbReference>
<evidence type="ECO:0000313" key="11">
    <source>
        <dbReference type="Proteomes" id="UP001597493"/>
    </source>
</evidence>
<evidence type="ECO:0000256" key="4">
    <source>
        <dbReference type="ARBA" id="ARBA00022777"/>
    </source>
</evidence>
<dbReference type="NCBIfam" id="TIGR03828">
    <property type="entry name" value="pfkB"/>
    <property type="match status" value="1"/>
</dbReference>
<dbReference type="EMBL" id="JBHUMY010000009">
    <property type="protein sequence ID" value="MFD2660584.1"/>
    <property type="molecule type" value="Genomic_DNA"/>
</dbReference>
<dbReference type="PIRSF" id="PIRSF000535">
    <property type="entry name" value="1PFK/6PFK/LacC"/>
    <property type="match status" value="1"/>
</dbReference>
<keyword evidence="3 7" id="KW-0547">Nucleotide-binding</keyword>
<dbReference type="InterPro" id="IPR011611">
    <property type="entry name" value="PfkB_dom"/>
</dbReference>
<comment type="catalytic activity">
    <reaction evidence="6 8">
        <text>beta-D-fructose 1-phosphate + ATP = beta-D-fructose 1,6-bisphosphate + ADP + H(+)</text>
        <dbReference type="Rhea" id="RHEA:14213"/>
        <dbReference type="ChEBI" id="CHEBI:15378"/>
        <dbReference type="ChEBI" id="CHEBI:30616"/>
        <dbReference type="ChEBI" id="CHEBI:32966"/>
        <dbReference type="ChEBI" id="CHEBI:138881"/>
        <dbReference type="ChEBI" id="CHEBI:456216"/>
        <dbReference type="EC" id="2.7.1.56"/>
    </reaction>
</comment>